<reference evidence="3 4" key="1">
    <citation type="journal article" date="2015" name="Int. J. Syst. Evol. Microbiol.">
        <title>Amycolatopsis rhabdoformis sp. nov., an actinomycete isolated from a tropical forest soil.</title>
        <authorList>
            <person name="Souza W.R."/>
            <person name="Silva R.E."/>
            <person name="Goodfellow M."/>
            <person name="Busarakam K."/>
            <person name="Figueiro F.S."/>
            <person name="Ferreira D."/>
            <person name="Rodrigues-Filho E."/>
            <person name="Moraes L.A.B."/>
            <person name="Zucchi T.D."/>
        </authorList>
    </citation>
    <scope>NUCLEOTIDE SEQUENCE [LARGE SCALE GENOMIC DNA]</scope>
    <source>
        <strain evidence="3 4">NCIMB 14900</strain>
    </source>
</reference>
<evidence type="ECO:0000313" key="4">
    <source>
        <dbReference type="Proteomes" id="UP001330812"/>
    </source>
</evidence>
<accession>A0ABZ1IG96</accession>
<evidence type="ECO:0000256" key="1">
    <source>
        <dbReference type="SAM" id="MobiDB-lite"/>
    </source>
</evidence>
<evidence type="ECO:0008006" key="5">
    <source>
        <dbReference type="Google" id="ProtNLM"/>
    </source>
</evidence>
<protein>
    <recommendedName>
        <fullName evidence="5">Phage holin family protein</fullName>
    </recommendedName>
</protein>
<keyword evidence="2" id="KW-1133">Transmembrane helix</keyword>
<keyword evidence="4" id="KW-1185">Reference proteome</keyword>
<evidence type="ECO:0000313" key="3">
    <source>
        <dbReference type="EMBL" id="WSE32738.1"/>
    </source>
</evidence>
<name>A0ABZ1IG96_9PSEU</name>
<feature type="compositionally biased region" description="Polar residues" evidence="1">
    <location>
        <begin position="90"/>
        <end position="102"/>
    </location>
</feature>
<dbReference type="EMBL" id="CP142149">
    <property type="protein sequence ID" value="WSE32738.1"/>
    <property type="molecule type" value="Genomic_DNA"/>
</dbReference>
<keyword evidence="2" id="KW-0812">Transmembrane</keyword>
<feature type="transmembrane region" description="Helical" evidence="2">
    <location>
        <begin position="31"/>
        <end position="52"/>
    </location>
</feature>
<keyword evidence="2" id="KW-0472">Membrane</keyword>
<sequence>MTTLGQDEDLTFLKLLDRVLASAARTTRALALVRTCALCATALTVAMALLAFALGPGWFTRIVVASATVLTAGAGGLVAVISRARKNQRRTTTASPERNSPPTEAGPE</sequence>
<gene>
    <name evidence="3" type="ORF">VSH64_11555</name>
</gene>
<organism evidence="3 4">
    <name type="scientific">Amycolatopsis rhabdoformis</name>
    <dbReference type="NCBI Taxonomy" id="1448059"/>
    <lineage>
        <taxon>Bacteria</taxon>
        <taxon>Bacillati</taxon>
        <taxon>Actinomycetota</taxon>
        <taxon>Actinomycetes</taxon>
        <taxon>Pseudonocardiales</taxon>
        <taxon>Pseudonocardiaceae</taxon>
        <taxon>Amycolatopsis</taxon>
    </lineage>
</organism>
<proteinExistence type="predicted"/>
<dbReference type="Proteomes" id="UP001330812">
    <property type="component" value="Chromosome"/>
</dbReference>
<dbReference type="RefSeq" id="WP_326835545.1">
    <property type="nucleotide sequence ID" value="NZ_CP142149.1"/>
</dbReference>
<feature type="transmembrane region" description="Helical" evidence="2">
    <location>
        <begin position="58"/>
        <end position="81"/>
    </location>
</feature>
<feature type="region of interest" description="Disordered" evidence="1">
    <location>
        <begin position="85"/>
        <end position="108"/>
    </location>
</feature>
<evidence type="ECO:0000256" key="2">
    <source>
        <dbReference type="SAM" id="Phobius"/>
    </source>
</evidence>